<protein>
    <submittedName>
        <fullName evidence="2">HEPN domain-containing protein</fullName>
    </submittedName>
</protein>
<evidence type="ECO:0000313" key="3">
    <source>
        <dbReference type="Proteomes" id="UP000427373"/>
    </source>
</evidence>
<dbReference type="SMART" id="SM00748">
    <property type="entry name" value="HEPN"/>
    <property type="match status" value="1"/>
</dbReference>
<proteinExistence type="predicted"/>
<evidence type="ECO:0000259" key="1">
    <source>
        <dbReference type="PROSITE" id="PS50910"/>
    </source>
</evidence>
<dbReference type="PROSITE" id="PS50910">
    <property type="entry name" value="HEPN"/>
    <property type="match status" value="1"/>
</dbReference>
<dbReference type="Proteomes" id="UP000427373">
    <property type="component" value="Chromosome"/>
</dbReference>
<dbReference type="Pfam" id="PF05168">
    <property type="entry name" value="HEPN"/>
    <property type="match status" value="1"/>
</dbReference>
<dbReference type="AlphaFoldDB" id="A0A650CEZ1"/>
<dbReference type="SUPFAM" id="SSF81593">
    <property type="entry name" value="Nucleotidyltransferase substrate binding subunit/domain"/>
    <property type="match status" value="1"/>
</dbReference>
<dbReference type="EMBL" id="CP045484">
    <property type="protein sequence ID" value="QGR16342.1"/>
    <property type="molecule type" value="Genomic_DNA"/>
</dbReference>
<gene>
    <name evidence="2" type="ORF">D1869_03340</name>
</gene>
<name>A0A650CEZ1_SULOH</name>
<dbReference type="Gene3D" id="1.20.120.330">
    <property type="entry name" value="Nucleotidyltransferases domain 2"/>
    <property type="match status" value="1"/>
</dbReference>
<feature type="domain" description="HEPN" evidence="1">
    <location>
        <begin position="15"/>
        <end position="120"/>
    </location>
</feature>
<dbReference type="KEGG" id="soh:D1869_03340"/>
<sequence>MLIILYLVKRVEDWLKQAERDLEEARYARSGGYYELACFLSQQCAEKAVKGLLQFQGIEKRGHSISHLLTNPPADILQCAIFLDKQYTPSRYPDVYYEGSPYEYYTEKDADECINCAIKILNWVKGQIK</sequence>
<evidence type="ECO:0000313" key="2">
    <source>
        <dbReference type="EMBL" id="QGR16342.1"/>
    </source>
</evidence>
<keyword evidence="3" id="KW-1185">Reference proteome</keyword>
<dbReference type="OrthoDB" id="359241at2157"/>
<dbReference type="InterPro" id="IPR007842">
    <property type="entry name" value="HEPN_dom"/>
</dbReference>
<accession>A0A650CEZ1</accession>
<organism evidence="2 3">
    <name type="scientific">Sulfurisphaera ohwakuensis</name>
    <dbReference type="NCBI Taxonomy" id="69656"/>
    <lineage>
        <taxon>Archaea</taxon>
        <taxon>Thermoproteota</taxon>
        <taxon>Thermoprotei</taxon>
        <taxon>Sulfolobales</taxon>
        <taxon>Sulfolobaceae</taxon>
        <taxon>Sulfurisphaera</taxon>
    </lineage>
</organism>
<reference evidence="2 3" key="1">
    <citation type="submission" date="2019-10" db="EMBL/GenBank/DDBJ databases">
        <title>Genome Sequences from Six Type Strain Members of the Archaeal Family Sulfolobaceae: Acidianus ambivalens, Acidianus infernus, Metallosphaera prunae, Stygiolobus azoricus, Sulfolobus metallicus, and Sulfurisphaera ohwakuensis.</title>
        <authorList>
            <person name="Counts J.A."/>
            <person name="Kelly R.M."/>
        </authorList>
    </citation>
    <scope>NUCLEOTIDE SEQUENCE [LARGE SCALE GENOMIC DNA]</scope>
    <source>
        <strain evidence="2 3">TA-1</strain>
    </source>
</reference>